<dbReference type="InterPro" id="IPR036650">
    <property type="entry name" value="CAT_RNA-bd_dom_sf"/>
</dbReference>
<dbReference type="InterPro" id="IPR036634">
    <property type="entry name" value="PRD_sf"/>
</dbReference>
<name>A0A1G9B7C1_ENTCA</name>
<dbReference type="Gene3D" id="1.10.1790.10">
    <property type="entry name" value="PRD domain"/>
    <property type="match status" value="2"/>
</dbReference>
<proteinExistence type="predicted"/>
<dbReference type="Proteomes" id="UP000422837">
    <property type="component" value="Chromosome"/>
</dbReference>
<evidence type="ECO:0000313" key="5">
    <source>
        <dbReference type="EMBL" id="RHK07494.1"/>
    </source>
</evidence>
<reference evidence="5 6" key="1">
    <citation type="submission" date="2018-08" db="EMBL/GenBank/DDBJ databases">
        <title>A genome reference for cultivated species of the human gut microbiota.</title>
        <authorList>
            <person name="Zou Y."/>
            <person name="Xue W."/>
            <person name="Luo G."/>
        </authorList>
    </citation>
    <scope>NUCLEOTIDE SEQUENCE [LARGE SCALE GENOMIC DNA]</scope>
    <source>
        <strain evidence="5 6">AF48-16</strain>
    </source>
</reference>
<dbReference type="InterPro" id="IPR004341">
    <property type="entry name" value="CAT_RNA-bd_dom"/>
</dbReference>
<evidence type="ECO:0000313" key="4">
    <source>
        <dbReference type="EMBL" id="QGN29117.1"/>
    </source>
</evidence>
<sequence>MIYIKKVLNSSVVLVDKEGQEMIALGKGIGYGKKVGDSIADTQIDQVFLPIDEKKSGQFADLVDEIPLYYFEMTKEIVQLAQKMLPYPLNSTIYLTLSDHLHFAVERQQKGLSVTNRLYWEIKNYYTEEFRAAEQALRLLKEKYQIELPEEEASNIAFHLINAQSNTEENQDGLKKAKLIGLIVNMVRYSIQQDVNTNSIHYNRFITHVRFFVDRFFLDGLLQEEDEGLYRQMWALYPNAMEIATKVKAYIDKEYQTKIPVNEIVYLGVHINRLMNHSAINS</sequence>
<dbReference type="InterPro" id="IPR050661">
    <property type="entry name" value="BglG_antiterminators"/>
</dbReference>
<dbReference type="SUPFAM" id="SSF63520">
    <property type="entry name" value="PTS-regulatory domain, PRD"/>
    <property type="match status" value="2"/>
</dbReference>
<dbReference type="SMART" id="SM01061">
    <property type="entry name" value="CAT_RBD"/>
    <property type="match status" value="1"/>
</dbReference>
<dbReference type="EMBL" id="CP046123">
    <property type="protein sequence ID" value="QGN29117.1"/>
    <property type="molecule type" value="Genomic_DNA"/>
</dbReference>
<accession>A0A1G9B7C1</accession>
<dbReference type="Pfam" id="PF00874">
    <property type="entry name" value="PRD"/>
    <property type="match status" value="2"/>
</dbReference>
<gene>
    <name evidence="5" type="ORF">DW084_04400</name>
    <name evidence="4" type="ORF">GFU50_06225</name>
    <name evidence="3" type="ORF">P7I34_02175</name>
</gene>
<evidence type="ECO:0000313" key="6">
    <source>
        <dbReference type="Proteomes" id="UP000286288"/>
    </source>
</evidence>
<dbReference type="InterPro" id="IPR011608">
    <property type="entry name" value="PRD"/>
</dbReference>
<dbReference type="PANTHER" id="PTHR30185:SF15">
    <property type="entry name" value="CRYPTIC BETA-GLUCOSIDE BGL OPERON ANTITERMINATOR"/>
    <property type="match status" value="1"/>
</dbReference>
<dbReference type="PROSITE" id="PS51372">
    <property type="entry name" value="PRD_2"/>
    <property type="match status" value="2"/>
</dbReference>
<dbReference type="Proteomes" id="UP000286288">
    <property type="component" value="Unassembled WGS sequence"/>
</dbReference>
<keyword evidence="1" id="KW-0677">Repeat</keyword>
<feature type="domain" description="PRD" evidence="2">
    <location>
        <begin position="171"/>
        <end position="281"/>
    </location>
</feature>
<dbReference type="Proteomes" id="UP001253851">
    <property type="component" value="Unassembled WGS sequence"/>
</dbReference>
<dbReference type="PANTHER" id="PTHR30185">
    <property type="entry name" value="CRYPTIC BETA-GLUCOSIDE BGL OPERON ANTITERMINATOR"/>
    <property type="match status" value="1"/>
</dbReference>
<dbReference type="OrthoDB" id="9813552at2"/>
<dbReference type="Gene3D" id="2.30.24.10">
    <property type="entry name" value="CAT RNA-binding domain"/>
    <property type="match status" value="1"/>
</dbReference>
<dbReference type="RefSeq" id="WP_010747958.1">
    <property type="nucleotide sequence ID" value="NZ_CABGRH010000001.1"/>
</dbReference>
<dbReference type="GO" id="GO:0003723">
    <property type="term" value="F:RNA binding"/>
    <property type="evidence" value="ECO:0007669"/>
    <property type="project" value="InterPro"/>
</dbReference>
<protein>
    <submittedName>
        <fullName evidence="5">PRD domain-containing protein</fullName>
    </submittedName>
</protein>
<feature type="domain" description="PRD" evidence="2">
    <location>
        <begin position="65"/>
        <end position="170"/>
    </location>
</feature>
<evidence type="ECO:0000313" key="3">
    <source>
        <dbReference type="EMBL" id="MDT2981452.1"/>
    </source>
</evidence>
<dbReference type="EMBL" id="QRMZ01000004">
    <property type="protein sequence ID" value="RHK07494.1"/>
    <property type="molecule type" value="Genomic_DNA"/>
</dbReference>
<dbReference type="EMBL" id="JARQDZ010000001">
    <property type="protein sequence ID" value="MDT2981452.1"/>
    <property type="molecule type" value="Genomic_DNA"/>
</dbReference>
<evidence type="ECO:0000256" key="1">
    <source>
        <dbReference type="ARBA" id="ARBA00022737"/>
    </source>
</evidence>
<organism evidence="5 6">
    <name type="scientific">Enterococcus casseliflavus</name>
    <name type="common">Enterococcus flavescens</name>
    <dbReference type="NCBI Taxonomy" id="37734"/>
    <lineage>
        <taxon>Bacteria</taxon>
        <taxon>Bacillati</taxon>
        <taxon>Bacillota</taxon>
        <taxon>Bacilli</taxon>
        <taxon>Lactobacillales</taxon>
        <taxon>Enterococcaceae</taxon>
        <taxon>Enterococcus</taxon>
    </lineage>
</organism>
<evidence type="ECO:0000313" key="8">
    <source>
        <dbReference type="Proteomes" id="UP001253851"/>
    </source>
</evidence>
<dbReference type="AlphaFoldDB" id="A0A1G9B7C1"/>
<dbReference type="SUPFAM" id="SSF50151">
    <property type="entry name" value="SacY-like RNA-binding domain"/>
    <property type="match status" value="1"/>
</dbReference>
<reference evidence="3 8" key="3">
    <citation type="submission" date="2023-03" db="EMBL/GenBank/DDBJ databases">
        <authorList>
            <person name="Shen W."/>
            <person name="Cai J."/>
        </authorList>
    </citation>
    <scope>NUCLEOTIDE SEQUENCE [LARGE SCALE GENOMIC DNA]</scope>
    <source>
        <strain evidence="3 8">B516</strain>
    </source>
</reference>
<reference evidence="4 7" key="2">
    <citation type="submission" date="2019-11" db="EMBL/GenBank/DDBJ databases">
        <title>Detection and genome characteristic of a blood enterococcus casselifavus isolate from Zhengzhou,china.</title>
        <authorList>
            <person name="Wen P."/>
        </authorList>
    </citation>
    <scope>NUCLEOTIDE SEQUENCE [LARGE SCALE GENOMIC DNA]</scope>
    <source>
        <strain evidence="4 7">EC291</strain>
    </source>
</reference>
<evidence type="ECO:0000259" key="2">
    <source>
        <dbReference type="PROSITE" id="PS51372"/>
    </source>
</evidence>
<dbReference type="GO" id="GO:0006355">
    <property type="term" value="P:regulation of DNA-templated transcription"/>
    <property type="evidence" value="ECO:0007669"/>
    <property type="project" value="InterPro"/>
</dbReference>
<dbReference type="Pfam" id="PF03123">
    <property type="entry name" value="CAT_RBD"/>
    <property type="match status" value="1"/>
</dbReference>
<evidence type="ECO:0000313" key="7">
    <source>
        <dbReference type="Proteomes" id="UP000422837"/>
    </source>
</evidence>